<feature type="coiled-coil region" evidence="1">
    <location>
        <begin position="45"/>
        <end position="93"/>
    </location>
</feature>
<proteinExistence type="predicted"/>
<dbReference type="EMBL" id="BPWL01000003">
    <property type="protein sequence ID" value="GJJ08681.1"/>
    <property type="molecule type" value="Genomic_DNA"/>
</dbReference>
<feature type="coiled-coil region" evidence="1">
    <location>
        <begin position="122"/>
        <end position="163"/>
    </location>
</feature>
<organism evidence="3 4">
    <name type="scientific">Clathrus columnatus</name>
    <dbReference type="NCBI Taxonomy" id="1419009"/>
    <lineage>
        <taxon>Eukaryota</taxon>
        <taxon>Fungi</taxon>
        <taxon>Dikarya</taxon>
        <taxon>Basidiomycota</taxon>
        <taxon>Agaricomycotina</taxon>
        <taxon>Agaricomycetes</taxon>
        <taxon>Phallomycetidae</taxon>
        <taxon>Phallales</taxon>
        <taxon>Clathraceae</taxon>
        <taxon>Clathrus</taxon>
    </lineage>
</organism>
<evidence type="ECO:0000256" key="1">
    <source>
        <dbReference type="SAM" id="Coils"/>
    </source>
</evidence>
<feature type="region of interest" description="Disordered" evidence="2">
    <location>
        <begin position="224"/>
        <end position="302"/>
    </location>
</feature>
<dbReference type="Proteomes" id="UP001050691">
    <property type="component" value="Unassembled WGS sequence"/>
</dbReference>
<feature type="coiled-coil region" evidence="1">
    <location>
        <begin position="192"/>
        <end position="219"/>
    </location>
</feature>
<protein>
    <submittedName>
        <fullName evidence="3">Uncharacterized protein</fullName>
    </submittedName>
</protein>
<reference evidence="3" key="1">
    <citation type="submission" date="2021-10" db="EMBL/GenBank/DDBJ databases">
        <title>De novo Genome Assembly of Clathrus columnatus (Basidiomycota, Fungi) Using Illumina and Nanopore Sequence Data.</title>
        <authorList>
            <person name="Ogiso-Tanaka E."/>
            <person name="Itagaki H."/>
            <person name="Hosoya T."/>
            <person name="Hosaka K."/>
        </authorList>
    </citation>
    <scope>NUCLEOTIDE SEQUENCE</scope>
    <source>
        <strain evidence="3">MO-923</strain>
    </source>
</reference>
<accession>A0AAV5A6Q1</accession>
<gene>
    <name evidence="3" type="ORF">Clacol_002900</name>
</gene>
<evidence type="ECO:0000313" key="3">
    <source>
        <dbReference type="EMBL" id="GJJ08681.1"/>
    </source>
</evidence>
<feature type="compositionally biased region" description="Polar residues" evidence="2">
    <location>
        <begin position="282"/>
        <end position="302"/>
    </location>
</feature>
<keyword evidence="4" id="KW-1185">Reference proteome</keyword>
<comment type="caution">
    <text evidence="3">The sequence shown here is derived from an EMBL/GenBank/DDBJ whole genome shotgun (WGS) entry which is preliminary data.</text>
</comment>
<sequence length="302" mass="34187">MNSNNQPPRNPNALPQLNDLADTRAFLDSIRNNLSYSWNGIEHVIKFLTEALQEKTNDINTLRKNITAYENLLNEKNTRIMHMEQMLTRMQAQIQEKDYLTQQKESSIQERESLIGRLILWNEQTQAKVASYEESMQVLSSKNEDLKAKLSQAEEQSRAVLQGFKLTEEQEKVLSGAISRELAQRANLINAKAKEAQNVSKYQRRVTELEEQLRLLRAKTSGEHDIGLSKPLDQIEGRQYGESNPPHPGFPKNAMINSPSLPDPNNGDPHQQSVPAHAVTAERSSSSNNHDVVLSSTQPTRP</sequence>
<keyword evidence="1" id="KW-0175">Coiled coil</keyword>
<dbReference type="AlphaFoldDB" id="A0AAV5A6Q1"/>
<evidence type="ECO:0000256" key="2">
    <source>
        <dbReference type="SAM" id="MobiDB-lite"/>
    </source>
</evidence>
<evidence type="ECO:0000313" key="4">
    <source>
        <dbReference type="Proteomes" id="UP001050691"/>
    </source>
</evidence>
<name>A0AAV5A6Q1_9AGAM</name>